<gene>
    <name evidence="3" type="ORF">CYMTET_53128</name>
</gene>
<proteinExistence type="predicted"/>
<comment type="caution">
    <text evidence="3">The sequence shown here is derived from an EMBL/GenBank/DDBJ whole genome shotgun (WGS) entry which is preliminary data.</text>
</comment>
<dbReference type="AlphaFoldDB" id="A0AAE0BIY0"/>
<organism evidence="3 4">
    <name type="scientific">Cymbomonas tetramitiformis</name>
    <dbReference type="NCBI Taxonomy" id="36881"/>
    <lineage>
        <taxon>Eukaryota</taxon>
        <taxon>Viridiplantae</taxon>
        <taxon>Chlorophyta</taxon>
        <taxon>Pyramimonadophyceae</taxon>
        <taxon>Pyramimonadales</taxon>
        <taxon>Pyramimonadaceae</taxon>
        <taxon>Cymbomonas</taxon>
    </lineage>
</organism>
<feature type="chain" id="PRO_5042256618" evidence="2">
    <location>
        <begin position="16"/>
        <end position="274"/>
    </location>
</feature>
<evidence type="ECO:0000313" key="4">
    <source>
        <dbReference type="Proteomes" id="UP001190700"/>
    </source>
</evidence>
<feature type="region of interest" description="Disordered" evidence="1">
    <location>
        <begin position="20"/>
        <end position="51"/>
    </location>
</feature>
<feature type="compositionally biased region" description="Low complexity" evidence="1">
    <location>
        <begin position="31"/>
        <end position="41"/>
    </location>
</feature>
<reference evidence="3 4" key="1">
    <citation type="journal article" date="2015" name="Genome Biol. Evol.">
        <title>Comparative Genomics of a Bacterivorous Green Alga Reveals Evolutionary Causalities and Consequences of Phago-Mixotrophic Mode of Nutrition.</title>
        <authorList>
            <person name="Burns J.A."/>
            <person name="Paasch A."/>
            <person name="Narechania A."/>
            <person name="Kim E."/>
        </authorList>
    </citation>
    <scope>NUCLEOTIDE SEQUENCE [LARGE SCALE GENOMIC DNA]</scope>
    <source>
        <strain evidence="3 4">PLY_AMNH</strain>
    </source>
</reference>
<evidence type="ECO:0000256" key="1">
    <source>
        <dbReference type="SAM" id="MobiDB-lite"/>
    </source>
</evidence>
<evidence type="ECO:0000313" key="3">
    <source>
        <dbReference type="EMBL" id="KAK3236748.1"/>
    </source>
</evidence>
<evidence type="ECO:0000256" key="2">
    <source>
        <dbReference type="SAM" id="SignalP"/>
    </source>
</evidence>
<keyword evidence="2" id="KW-0732">Signal</keyword>
<dbReference type="Proteomes" id="UP001190700">
    <property type="component" value="Unassembled WGS sequence"/>
</dbReference>
<feature type="signal peptide" evidence="2">
    <location>
        <begin position="1"/>
        <end position="15"/>
    </location>
</feature>
<keyword evidence="4" id="KW-1185">Reference proteome</keyword>
<accession>A0AAE0BIY0</accession>
<dbReference type="EMBL" id="LGRX02034868">
    <property type="protein sequence ID" value="KAK3236748.1"/>
    <property type="molecule type" value="Genomic_DNA"/>
</dbReference>
<protein>
    <submittedName>
        <fullName evidence="3">Uncharacterized protein</fullName>
    </submittedName>
</protein>
<sequence length="274" mass="30084">MLSLMMIMILNMADATSTRRSISSNLPDDAPPSSSTPSSSPSNPPETCPSSPLVILCNEDEVEEVCDELVGATPSSQPIPCSFLDPADVLCDFGGVNFNNFDFAHIRREADIYYLNWVRMLANGVRNEVDELGNLLRPPRRPQNIERRTRLSLLAELEALASASVGGISLLLRDSKISAGVYEGRNDFGANSFQFLEKFGATCSVIFHRCKCLLQFNGWSYTARTESFFDVVRFLPICSSADECDSDACFSSTCDSSTCVAICWSTHGMLLIVE</sequence>
<name>A0AAE0BIY0_9CHLO</name>